<evidence type="ECO:0000313" key="3">
    <source>
        <dbReference type="EMBL" id="GAM63580.1"/>
    </source>
</evidence>
<dbReference type="InterPro" id="IPR027417">
    <property type="entry name" value="P-loop_NTPase"/>
</dbReference>
<dbReference type="Proteomes" id="UP000031670">
    <property type="component" value="Unassembled WGS sequence"/>
</dbReference>
<organism evidence="3 4">
    <name type="scientific">Vibrio ishigakensis</name>
    <dbReference type="NCBI Taxonomy" id="1481914"/>
    <lineage>
        <taxon>Bacteria</taxon>
        <taxon>Pseudomonadati</taxon>
        <taxon>Pseudomonadota</taxon>
        <taxon>Gammaproteobacteria</taxon>
        <taxon>Vibrionales</taxon>
        <taxon>Vibrionaceae</taxon>
        <taxon>Vibrio</taxon>
    </lineage>
</organism>
<keyword evidence="3" id="KW-0269">Exonuclease</keyword>
<protein>
    <submittedName>
        <fullName evidence="3">Exonuclease sbcC</fullName>
    </submittedName>
</protein>
<gene>
    <name evidence="3" type="ORF">JCM19232_2560</name>
</gene>
<dbReference type="GO" id="GO:0016887">
    <property type="term" value="F:ATP hydrolysis activity"/>
    <property type="evidence" value="ECO:0007669"/>
    <property type="project" value="InterPro"/>
</dbReference>
<keyword evidence="3" id="KW-0540">Nuclease</keyword>
<reference evidence="3 4" key="2">
    <citation type="submission" date="2015-01" db="EMBL/GenBank/DDBJ databases">
        <authorList>
            <consortium name="NBRP consortium"/>
            <person name="Sawabe T."/>
            <person name="Meirelles P."/>
            <person name="Feng G."/>
            <person name="Sayaka M."/>
            <person name="Hattori M."/>
            <person name="Ohkuma M."/>
        </authorList>
    </citation>
    <scope>NUCLEOTIDE SEQUENCE [LARGE SCALE GENOMIC DNA]</scope>
    <source>
        <strain evidence="3 4">JCM19232</strain>
    </source>
</reference>
<sequence>MKILSLEFENLNSLKGRWKLNFTQQPFTDSGLFAITGPTGAGKTTILDAICLALYHRTPRLGSVTHTNNEIMTRGTAECFAEVEFEVKGVAYRSNWSMRRSRGKIDGNMQSAKAEIAEVASGKILASAIKQKLEKVNELTGLDFSRFTKSMMLSQGQFAAFLNADANDRAELLEELTGTEIYGLISEAVYSRFKLEDEKLKQLKAKADGVNLLSEEEREELTQIRFQVKANKKQLDQELEQLEQQVRWWLELEKVQTGVNEATQEQQNLAQTLESHADDLTRLEKSIPAQAIQPQHAELNNLRGELHAEKEVFHNGSDALGELNKTLADKEELKLVAEKSHSEHKQKLDNLDSLAVKVRPLDSEIASLNKELNSKTEQVSDASKELSEKSNAFKVKQHELDTLKQAQSAITNYLDSNARFEHLATEIVQIRGDARTLADMQKQLADKATALNSLVGQKQTKLSQNSELKKRLQMQLEEQSELELASVKAADELDLFKKNNSLETLETRKQFIESCYFEQAELKRLNSEYLTSVKGISDSEAEKSRLEKNLQTQKVDIKRLIERYKDKKKLVTSLETQIGQEGELAKYRALLKQGDACPLCGSIEHHIEQNADIVVLTQQKEQEQQLCSEIEAEGKKVRESIADIERTLSSLAKSVQEMERQKSNAMSGWATLLEKLKAQSLAIGKDELLTGLSLENSDSITAFIDLVSTELSKINELYRALITLEKTKQEADSAKLSSDAVTKGVQKELEFSDQTLRTLIENETVWTKESEELSSLVNEDEQSLNERISGLGYELPELSQISVWLEARELEAKTWRENKDLQQQNATMIASFESETRTLKVRSVELEKSIEEQKDSLTKLQDSLQVLSNNRHALFQGENIDLELSELKKLVIEHQDKLESAKKLHGDAKSAVEKQTATLEAKQAQIDKLVERESQAINLWQTALSESIFEDEQAFVSALLPKAQHDHLLELKTELDKQSLATKTRLDSATESLNKLKCSEMAEKVTPKQELEQGLSESKSEQANLQTKLGGIAERIKLDDENRENQKQLFEDILKAQASYDDMAYLNSLIGSQKGDKFRKFAQGLTLENLVYLANKHLQRLHGRYELKRNLDDGLALQVMDLWQGDVVRDTKTLSGGESFLVSLALALSLSDLVSHKTSIDSLFLDEGFGTLDPETLDLALDALDTLNATGKMIGVISHVNALKERVPVQIKVSKKVGLGESQLAREFAVS</sequence>
<dbReference type="EMBL" id="BBSA01000009">
    <property type="protein sequence ID" value="GAM63580.1"/>
    <property type="molecule type" value="Genomic_DNA"/>
</dbReference>
<accession>A0A0B8P9T9</accession>
<dbReference type="AlphaFoldDB" id="A0A0B8P9T9"/>
<feature type="coiled-coil region" evidence="1">
    <location>
        <begin position="536"/>
        <end position="577"/>
    </location>
</feature>
<dbReference type="Pfam" id="PF13558">
    <property type="entry name" value="SbcC_Walker_B"/>
    <property type="match status" value="1"/>
</dbReference>
<evidence type="ECO:0000256" key="1">
    <source>
        <dbReference type="SAM" id="Coils"/>
    </source>
</evidence>
<evidence type="ECO:0000259" key="2">
    <source>
        <dbReference type="Pfam" id="PF13476"/>
    </source>
</evidence>
<dbReference type="PANTHER" id="PTHR32114:SF2">
    <property type="entry name" value="ABC TRANSPORTER ABCH.3"/>
    <property type="match status" value="1"/>
</dbReference>
<dbReference type="SUPFAM" id="SSF52540">
    <property type="entry name" value="P-loop containing nucleoside triphosphate hydrolases"/>
    <property type="match status" value="1"/>
</dbReference>
<dbReference type="Gene3D" id="3.40.50.300">
    <property type="entry name" value="P-loop containing nucleotide triphosphate hydrolases"/>
    <property type="match status" value="2"/>
</dbReference>
<dbReference type="Pfam" id="PF13476">
    <property type="entry name" value="AAA_23"/>
    <property type="match status" value="1"/>
</dbReference>
<name>A0A0B8P9T9_9VIBR</name>
<feature type="domain" description="Rad50/SbcC-type AAA" evidence="2">
    <location>
        <begin position="5"/>
        <end position="246"/>
    </location>
</feature>
<keyword evidence="3" id="KW-0378">Hydrolase</keyword>
<feature type="coiled-coil region" evidence="1">
    <location>
        <begin position="200"/>
        <end position="279"/>
    </location>
</feature>
<comment type="caution">
    <text evidence="3">The sequence shown here is derived from an EMBL/GenBank/DDBJ whole genome shotgun (WGS) entry which is preliminary data.</text>
</comment>
<dbReference type="InterPro" id="IPR038729">
    <property type="entry name" value="Rad50/SbcC_AAA"/>
</dbReference>
<evidence type="ECO:0000313" key="4">
    <source>
        <dbReference type="Proteomes" id="UP000031670"/>
    </source>
</evidence>
<dbReference type="GO" id="GO:0006302">
    <property type="term" value="P:double-strand break repair"/>
    <property type="evidence" value="ECO:0007669"/>
    <property type="project" value="InterPro"/>
</dbReference>
<proteinExistence type="predicted"/>
<dbReference type="GO" id="GO:0004527">
    <property type="term" value="F:exonuclease activity"/>
    <property type="evidence" value="ECO:0007669"/>
    <property type="project" value="UniProtKB-KW"/>
</dbReference>
<dbReference type="PANTHER" id="PTHR32114">
    <property type="entry name" value="ABC TRANSPORTER ABCH.3"/>
    <property type="match status" value="1"/>
</dbReference>
<keyword evidence="1" id="KW-0175">Coiled coil</keyword>
<reference evidence="3 4" key="1">
    <citation type="submission" date="2015-01" db="EMBL/GenBank/DDBJ databases">
        <title>Vibrio sp. C5 JCM 19232 whole genome shotgun sequence.</title>
        <authorList>
            <person name="Sawabe T."/>
            <person name="Meirelles P."/>
            <person name="Feng G."/>
            <person name="Sayaka M."/>
            <person name="Hattori M."/>
            <person name="Ohkuma M."/>
        </authorList>
    </citation>
    <scope>NUCLEOTIDE SEQUENCE [LARGE SCALE GENOMIC DNA]</scope>
    <source>
        <strain evidence="3 4">JCM19232</strain>
    </source>
</reference>
<feature type="coiled-coil region" evidence="1">
    <location>
        <begin position="613"/>
        <end position="661"/>
    </location>
</feature>
<feature type="coiled-coil region" evidence="1">
    <location>
        <begin position="843"/>
        <end position="932"/>
    </location>
</feature>